<reference evidence="6 7" key="1">
    <citation type="journal article" date="2015" name="Microbes Environ.">
        <title>Distribution and evolution of nitrogen fixation genes in the phylum bacteroidetes.</title>
        <authorList>
            <person name="Inoue J."/>
            <person name="Oshima K."/>
            <person name="Suda W."/>
            <person name="Sakamoto M."/>
            <person name="Iino T."/>
            <person name="Noda S."/>
            <person name="Hongoh Y."/>
            <person name="Hattori M."/>
            <person name="Ohkuma M."/>
        </authorList>
    </citation>
    <scope>NUCLEOTIDE SEQUENCE [LARGE SCALE GENOMIC DNA]</scope>
    <source>
        <strain evidence="6 7">JCM 15093</strain>
    </source>
</reference>
<dbReference type="STRING" id="1121097.GCA_000428125_02003"/>
<comment type="similarity">
    <text evidence="3">Belongs to the N(4)/N(6)-methyltransferase family.</text>
</comment>
<evidence type="ECO:0000256" key="1">
    <source>
        <dbReference type="ARBA" id="ARBA00022603"/>
    </source>
</evidence>
<feature type="region of interest" description="Disordered" evidence="4">
    <location>
        <begin position="127"/>
        <end position="148"/>
    </location>
</feature>
<evidence type="ECO:0000256" key="2">
    <source>
        <dbReference type="ARBA" id="ARBA00022679"/>
    </source>
</evidence>
<dbReference type="EC" id="2.1.1.-" evidence="3"/>
<dbReference type="GO" id="GO:0032259">
    <property type="term" value="P:methylation"/>
    <property type="evidence" value="ECO:0007669"/>
    <property type="project" value="UniProtKB-KW"/>
</dbReference>
<dbReference type="RefSeq" id="WP_024996438.1">
    <property type="nucleotide sequence ID" value="NZ_ATZI01000007.1"/>
</dbReference>
<dbReference type="GO" id="GO:0003677">
    <property type="term" value="F:DNA binding"/>
    <property type="evidence" value="ECO:0007669"/>
    <property type="project" value="InterPro"/>
</dbReference>
<keyword evidence="7" id="KW-1185">Reference proteome</keyword>
<keyword evidence="1 6" id="KW-0489">Methyltransferase</keyword>
<evidence type="ECO:0000259" key="5">
    <source>
        <dbReference type="Pfam" id="PF01555"/>
    </source>
</evidence>
<proteinExistence type="inferred from homology"/>
<feature type="compositionally biased region" description="Basic and acidic residues" evidence="4">
    <location>
        <begin position="132"/>
        <end position="143"/>
    </location>
</feature>
<dbReference type="InterPro" id="IPR002941">
    <property type="entry name" value="DNA_methylase_N4/N6"/>
</dbReference>
<organism evidence="6 7">
    <name type="scientific">Bacteroides graminisolvens DSM 19988 = JCM 15093</name>
    <dbReference type="NCBI Taxonomy" id="1121097"/>
    <lineage>
        <taxon>Bacteria</taxon>
        <taxon>Pseudomonadati</taxon>
        <taxon>Bacteroidota</taxon>
        <taxon>Bacteroidia</taxon>
        <taxon>Bacteroidales</taxon>
        <taxon>Bacteroidaceae</taxon>
        <taxon>Bacteroides</taxon>
    </lineage>
</organism>
<dbReference type="Proteomes" id="UP000027601">
    <property type="component" value="Unassembled WGS sequence"/>
</dbReference>
<dbReference type="InterPro" id="IPR029063">
    <property type="entry name" value="SAM-dependent_MTases_sf"/>
</dbReference>
<evidence type="ECO:0000313" key="7">
    <source>
        <dbReference type="Proteomes" id="UP000027601"/>
    </source>
</evidence>
<dbReference type="OrthoDB" id="9800801at2"/>
<dbReference type="PRINTS" id="PR00508">
    <property type="entry name" value="S21N4MTFRASE"/>
</dbReference>
<dbReference type="GO" id="GO:0008170">
    <property type="term" value="F:N-methyltransferase activity"/>
    <property type="evidence" value="ECO:0007669"/>
    <property type="project" value="InterPro"/>
</dbReference>
<keyword evidence="2 6" id="KW-0808">Transferase</keyword>
<dbReference type="eggNOG" id="COG0863">
    <property type="taxonomic scope" value="Bacteria"/>
</dbReference>
<sequence length="252" mass="28692">MRDNITLYHGDCLEIMPQLARQGIKVDMILCDLPYGVTNHKDDKPLSFDKLWESYNAIISDNGVIVLFAQGQFYVDLVNSNRKMFKYDLVWDKQLSTGFLNASRMPLRRHESIAVFYKKAPVYNPQKSVGKPNHDKGTKHKTDAPTNQNYGVYKPVDAELSRLKHPASIISFQKPHPSKCVHRTQKPVSLLEYLIKTYTHEGMTVLDNCFGSGSTGIATLNTNRKFIGIEKDSHYFNVAKEILIAEISLKIE</sequence>
<gene>
    <name evidence="6" type="ORF">JCM15093_1746</name>
</gene>
<comment type="caution">
    <text evidence="6">The sequence shown here is derived from an EMBL/GenBank/DDBJ whole genome shotgun (WGS) entry which is preliminary data.</text>
</comment>
<dbReference type="SUPFAM" id="SSF53335">
    <property type="entry name" value="S-adenosyl-L-methionine-dependent methyltransferases"/>
    <property type="match status" value="1"/>
</dbReference>
<evidence type="ECO:0000256" key="4">
    <source>
        <dbReference type="SAM" id="MobiDB-lite"/>
    </source>
</evidence>
<evidence type="ECO:0000313" key="6">
    <source>
        <dbReference type="EMBL" id="GAK36574.1"/>
    </source>
</evidence>
<protein>
    <recommendedName>
        <fullName evidence="3">Methyltransferase</fullName>
        <ecNumber evidence="3">2.1.1.-</ecNumber>
    </recommendedName>
</protein>
<evidence type="ECO:0000256" key="3">
    <source>
        <dbReference type="RuleBase" id="RU362026"/>
    </source>
</evidence>
<dbReference type="EMBL" id="BAJS01000008">
    <property type="protein sequence ID" value="GAK36574.1"/>
    <property type="molecule type" value="Genomic_DNA"/>
</dbReference>
<dbReference type="AlphaFoldDB" id="A0A069D8R2"/>
<name>A0A069D8R2_9BACE</name>
<dbReference type="InterPro" id="IPR001091">
    <property type="entry name" value="RM_Methyltransferase"/>
</dbReference>
<feature type="domain" description="DNA methylase N-4/N-6" evidence="5">
    <location>
        <begin position="26"/>
        <end position="241"/>
    </location>
</feature>
<accession>A0A069D8R2</accession>
<dbReference type="Pfam" id="PF01555">
    <property type="entry name" value="N6_N4_Mtase"/>
    <property type="match status" value="1"/>
</dbReference>
<dbReference type="Gene3D" id="3.40.50.150">
    <property type="entry name" value="Vaccinia Virus protein VP39"/>
    <property type="match status" value="1"/>
</dbReference>